<dbReference type="InterPro" id="IPR011598">
    <property type="entry name" value="bHLH_dom"/>
</dbReference>
<dbReference type="FunFam" id="4.10.280.10:FF:000100">
    <property type="entry name" value="Transcription factor BEE 3"/>
    <property type="match status" value="1"/>
</dbReference>
<name>A0A8S9NYY0_BRACR</name>
<evidence type="ECO:0000256" key="4">
    <source>
        <dbReference type="ARBA" id="ARBA00023242"/>
    </source>
</evidence>
<dbReference type="GO" id="GO:0046983">
    <property type="term" value="F:protein dimerization activity"/>
    <property type="evidence" value="ECO:0007669"/>
    <property type="project" value="InterPro"/>
</dbReference>
<feature type="domain" description="BHLH" evidence="6">
    <location>
        <begin position="111"/>
        <end position="161"/>
    </location>
</feature>
<dbReference type="Proteomes" id="UP000712600">
    <property type="component" value="Unassembled WGS sequence"/>
</dbReference>
<dbReference type="EMBL" id="QGKX02001521">
    <property type="protein sequence ID" value="KAF3508649.1"/>
    <property type="molecule type" value="Genomic_DNA"/>
</dbReference>
<evidence type="ECO:0000256" key="5">
    <source>
        <dbReference type="SAM" id="MobiDB-lite"/>
    </source>
</evidence>
<dbReference type="GO" id="GO:0003700">
    <property type="term" value="F:DNA-binding transcription factor activity"/>
    <property type="evidence" value="ECO:0007669"/>
    <property type="project" value="TreeGrafter"/>
</dbReference>
<dbReference type="InterPro" id="IPR036638">
    <property type="entry name" value="HLH_DNA-bd_sf"/>
</dbReference>
<dbReference type="SUPFAM" id="SSF47459">
    <property type="entry name" value="HLH, helix-loop-helix DNA-binding domain"/>
    <property type="match status" value="1"/>
</dbReference>
<gene>
    <name evidence="7" type="ORF">F2Q69_00008005</name>
</gene>
<dbReference type="SMART" id="SM00353">
    <property type="entry name" value="HLH"/>
    <property type="match status" value="1"/>
</dbReference>
<proteinExistence type="predicted"/>
<evidence type="ECO:0000259" key="6">
    <source>
        <dbReference type="PROSITE" id="PS50888"/>
    </source>
</evidence>
<evidence type="ECO:0000313" key="8">
    <source>
        <dbReference type="Proteomes" id="UP000712600"/>
    </source>
</evidence>
<protein>
    <recommendedName>
        <fullName evidence="6">BHLH domain-containing protein</fullName>
    </recommendedName>
</protein>
<comment type="subcellular location">
    <subcellularLocation>
        <location evidence="1">Nucleus</location>
    </subcellularLocation>
</comment>
<dbReference type="Pfam" id="PF00010">
    <property type="entry name" value="HLH"/>
    <property type="match status" value="1"/>
</dbReference>
<dbReference type="PROSITE" id="PS50888">
    <property type="entry name" value="BHLH"/>
    <property type="match status" value="1"/>
</dbReference>
<feature type="compositionally biased region" description="Acidic residues" evidence="5">
    <location>
        <begin position="87"/>
        <end position="96"/>
    </location>
</feature>
<dbReference type="PANTHER" id="PTHR12565:SF367">
    <property type="entry name" value="TRANSCRIPTION FACTOR BHLH75"/>
    <property type="match status" value="1"/>
</dbReference>
<evidence type="ECO:0000256" key="3">
    <source>
        <dbReference type="ARBA" id="ARBA00023163"/>
    </source>
</evidence>
<dbReference type="PANTHER" id="PTHR12565">
    <property type="entry name" value="STEROL REGULATORY ELEMENT-BINDING PROTEIN"/>
    <property type="match status" value="1"/>
</dbReference>
<comment type="caution">
    <text evidence="7">The sequence shown here is derived from an EMBL/GenBank/DDBJ whole genome shotgun (WGS) entry which is preliminary data.</text>
</comment>
<evidence type="ECO:0000256" key="2">
    <source>
        <dbReference type="ARBA" id="ARBA00023015"/>
    </source>
</evidence>
<accession>A0A8S9NYY0</accession>
<feature type="compositionally biased region" description="Basic and acidic residues" evidence="5">
    <location>
        <begin position="66"/>
        <end position="78"/>
    </location>
</feature>
<dbReference type="InterPro" id="IPR024097">
    <property type="entry name" value="bHLH_ZIP_TF"/>
</dbReference>
<dbReference type="AlphaFoldDB" id="A0A8S9NYY0"/>
<keyword evidence="2" id="KW-0805">Transcription regulation</keyword>
<dbReference type="Gene3D" id="4.10.280.10">
    <property type="entry name" value="Helix-loop-helix DNA-binding domain"/>
    <property type="match status" value="1"/>
</dbReference>
<evidence type="ECO:0000313" key="7">
    <source>
        <dbReference type="EMBL" id="KAF3508649.1"/>
    </source>
</evidence>
<reference evidence="7" key="1">
    <citation type="submission" date="2019-12" db="EMBL/GenBank/DDBJ databases">
        <title>Genome sequencing and annotation of Brassica cretica.</title>
        <authorList>
            <person name="Studholme D.J."/>
            <person name="Sarris P."/>
        </authorList>
    </citation>
    <scope>NUCLEOTIDE SEQUENCE</scope>
    <source>
        <strain evidence="7">PFS-109/04</strain>
        <tissue evidence="7">Leaf</tissue>
    </source>
</reference>
<keyword evidence="4" id="KW-0539">Nucleus</keyword>
<sequence>MARYEPYNYNIGVNPSLPHINQTQELMTLDLPVSTTPSSFMIFSNGDLVDARHNNSHFSPNLLHGDLGRKDKKEESGSKRKRKRSEEEESINEDDVEKPRDVVHVRAKRGQATDSHSLAERVRREKINERLKCLQDLVPGCYKTMGMAVMLEVIIDYVRSLQNQIEFLSMKLSAASAYYDLNSLDIEPTDTFQTMGMAVMLEVIIDYVRSLQNQIEFLSMKLSAASAYYDLNSLDIEPTDTFQGGNMYSAEEMEKILRESVGTQPPNFSSTLPF</sequence>
<dbReference type="CDD" id="cd18919">
    <property type="entry name" value="bHLH_AtBPE_like"/>
    <property type="match status" value="1"/>
</dbReference>
<organism evidence="7 8">
    <name type="scientific">Brassica cretica</name>
    <name type="common">Mustard</name>
    <dbReference type="NCBI Taxonomy" id="69181"/>
    <lineage>
        <taxon>Eukaryota</taxon>
        <taxon>Viridiplantae</taxon>
        <taxon>Streptophyta</taxon>
        <taxon>Embryophyta</taxon>
        <taxon>Tracheophyta</taxon>
        <taxon>Spermatophyta</taxon>
        <taxon>Magnoliopsida</taxon>
        <taxon>eudicotyledons</taxon>
        <taxon>Gunneridae</taxon>
        <taxon>Pentapetalae</taxon>
        <taxon>rosids</taxon>
        <taxon>malvids</taxon>
        <taxon>Brassicales</taxon>
        <taxon>Brassicaceae</taxon>
        <taxon>Brassiceae</taxon>
        <taxon>Brassica</taxon>
    </lineage>
</organism>
<dbReference type="GO" id="GO:0005634">
    <property type="term" value="C:nucleus"/>
    <property type="evidence" value="ECO:0007669"/>
    <property type="project" value="UniProtKB-SubCell"/>
</dbReference>
<evidence type="ECO:0000256" key="1">
    <source>
        <dbReference type="ARBA" id="ARBA00004123"/>
    </source>
</evidence>
<keyword evidence="3" id="KW-0804">Transcription</keyword>
<feature type="region of interest" description="Disordered" evidence="5">
    <location>
        <begin position="58"/>
        <end position="117"/>
    </location>
</feature>